<dbReference type="Gene3D" id="1.10.10.2910">
    <property type="match status" value="1"/>
</dbReference>
<evidence type="ECO:0000313" key="4">
    <source>
        <dbReference type="Proteomes" id="UP000317288"/>
    </source>
</evidence>
<dbReference type="InterPro" id="IPR052345">
    <property type="entry name" value="Rad_response_metalloprotease"/>
</dbReference>
<reference evidence="3 4" key="1">
    <citation type="submission" date="2019-07" db="EMBL/GenBank/DDBJ databases">
        <title>Diversity of Bacteria from Kongsfjorden, Arctic.</title>
        <authorList>
            <person name="Yu Y."/>
        </authorList>
    </citation>
    <scope>NUCLEOTIDE SEQUENCE [LARGE SCALE GENOMIC DNA]</scope>
    <source>
        <strain evidence="3 4">SM1922</strain>
    </source>
</reference>
<feature type="domain" description="HTH cro/C1-type" evidence="2">
    <location>
        <begin position="24"/>
        <end position="80"/>
    </location>
</feature>
<dbReference type="InterPro" id="IPR010359">
    <property type="entry name" value="IrrE_HExxH"/>
</dbReference>
<evidence type="ECO:0000259" key="2">
    <source>
        <dbReference type="PROSITE" id="PS50943"/>
    </source>
</evidence>
<dbReference type="CDD" id="cd00093">
    <property type="entry name" value="HTH_XRE"/>
    <property type="match status" value="1"/>
</dbReference>
<accession>A0A558J8E2</accession>
<dbReference type="EMBL" id="VNFE01000003">
    <property type="protein sequence ID" value="TVU89919.1"/>
    <property type="molecule type" value="Genomic_DNA"/>
</dbReference>
<comment type="similarity">
    <text evidence="1">Belongs to the short-chain fatty acyl-CoA assimilation regulator (ScfR) family.</text>
</comment>
<dbReference type="GO" id="GO:0003677">
    <property type="term" value="F:DNA binding"/>
    <property type="evidence" value="ECO:0007669"/>
    <property type="project" value="InterPro"/>
</dbReference>
<dbReference type="Gene3D" id="1.10.260.40">
    <property type="entry name" value="lambda repressor-like DNA-binding domains"/>
    <property type="match status" value="1"/>
</dbReference>
<comment type="caution">
    <text evidence="3">The sequence shown here is derived from an EMBL/GenBank/DDBJ whole genome shotgun (WGS) entry which is preliminary data.</text>
</comment>
<dbReference type="InterPro" id="IPR001387">
    <property type="entry name" value="Cro/C1-type_HTH"/>
</dbReference>
<dbReference type="PROSITE" id="PS50943">
    <property type="entry name" value="HTH_CROC1"/>
    <property type="match status" value="1"/>
</dbReference>
<gene>
    <name evidence="3" type="ORF">FQP89_11345</name>
</gene>
<sequence length="385" mass="43408">MSPKQVRTMEQSKTTMAQFEGSKLRLARHYWGKTLGQIAEDIDKSRQYVSQLETGKAANTVSQDVLERLAYSLNVTTGFFYAPASSALTEDQAHFRSLASTKVSTKLKVLARGTLFDQLARFIDERVALPEVNFPDFSGACTTEEIERAAEKTRHHWGLGLGPIDNMVKVVEHAGALVTFFNDASQEVDALSIPSVRPVIVRNDAKESPFRQRFDIAHEMAHLILHEGIVTGDRKTETEANRLSSAFLLPRSTFMKIFKTRGRTLDWQCIVDIKMTFGVSKAAVLYRAKVLGLIDERQYKSGVIFLKNTRQSKREDEDGYVARERAGLLPKSFDVLLKYHGLDFNNVANSLNVKPELLKEIIPDAVDPKIINNKFSHQRAHLRLV</sequence>
<protein>
    <submittedName>
        <fullName evidence="3">ImmA/IrrE family metallo-endopeptidase</fullName>
    </submittedName>
</protein>
<dbReference type="AlphaFoldDB" id="A0A558J8E2"/>
<evidence type="ECO:0000256" key="1">
    <source>
        <dbReference type="ARBA" id="ARBA00007227"/>
    </source>
</evidence>
<dbReference type="PANTHER" id="PTHR43236">
    <property type="entry name" value="ANTITOXIN HIGA1"/>
    <property type="match status" value="1"/>
</dbReference>
<dbReference type="SUPFAM" id="SSF47413">
    <property type="entry name" value="lambda repressor-like DNA-binding domains"/>
    <property type="match status" value="1"/>
</dbReference>
<dbReference type="Proteomes" id="UP000317288">
    <property type="component" value="Unassembled WGS sequence"/>
</dbReference>
<proteinExistence type="inferred from homology"/>
<dbReference type="PANTHER" id="PTHR43236:SF1">
    <property type="entry name" value="BLL7220 PROTEIN"/>
    <property type="match status" value="1"/>
</dbReference>
<dbReference type="SMART" id="SM00530">
    <property type="entry name" value="HTH_XRE"/>
    <property type="match status" value="1"/>
</dbReference>
<organism evidence="3 4">
    <name type="scientific">Vreelandella titanicae</name>
    <dbReference type="NCBI Taxonomy" id="664683"/>
    <lineage>
        <taxon>Bacteria</taxon>
        <taxon>Pseudomonadati</taxon>
        <taxon>Pseudomonadota</taxon>
        <taxon>Gammaproteobacteria</taxon>
        <taxon>Oceanospirillales</taxon>
        <taxon>Halomonadaceae</taxon>
        <taxon>Vreelandella</taxon>
    </lineage>
</organism>
<dbReference type="Pfam" id="PF06114">
    <property type="entry name" value="Peptidase_M78"/>
    <property type="match status" value="1"/>
</dbReference>
<evidence type="ECO:0000313" key="3">
    <source>
        <dbReference type="EMBL" id="TVU89919.1"/>
    </source>
</evidence>
<dbReference type="InterPro" id="IPR010982">
    <property type="entry name" value="Lambda_DNA-bd_dom_sf"/>
</dbReference>
<name>A0A558J8E2_9GAMM</name>